<sequence length="132" mass="14585">MSRQDKRTLYVGGLAEDVDVATLRAAFIPFGELVDANIPLDNKEGTHRGFGFVEYESPEDASEAIYNMNNGELNGRVLSVNIAKPMTVSERSQKAIWHAEADSFFEKAGWTEEDAVQDDGVEDEGMQPKEAT</sequence>
<dbReference type="InterPro" id="IPR012677">
    <property type="entry name" value="Nucleotide-bd_a/b_plait_sf"/>
</dbReference>
<feature type="domain" description="RRM" evidence="4">
    <location>
        <begin position="7"/>
        <end position="85"/>
    </location>
</feature>
<name>A0A6U4WY63_HEMAN</name>
<dbReference type="Pfam" id="PF00076">
    <property type="entry name" value="RRM_1"/>
    <property type="match status" value="1"/>
</dbReference>
<feature type="region of interest" description="Disordered" evidence="3">
    <location>
        <begin position="108"/>
        <end position="132"/>
    </location>
</feature>
<dbReference type="CDD" id="cd12347">
    <property type="entry name" value="RRM_PPIE"/>
    <property type="match status" value="1"/>
</dbReference>
<dbReference type="InterPro" id="IPR000504">
    <property type="entry name" value="RRM_dom"/>
</dbReference>
<evidence type="ECO:0000313" key="5">
    <source>
        <dbReference type="EMBL" id="CAD8740214.1"/>
    </source>
</evidence>
<dbReference type="Gene3D" id="3.30.70.330">
    <property type="match status" value="1"/>
</dbReference>
<dbReference type="InterPro" id="IPR035979">
    <property type="entry name" value="RBD_domain_sf"/>
</dbReference>
<protein>
    <recommendedName>
        <fullName evidence="4">RRM domain-containing protein</fullName>
    </recommendedName>
</protein>
<reference evidence="5" key="1">
    <citation type="submission" date="2021-01" db="EMBL/GenBank/DDBJ databases">
        <authorList>
            <person name="Corre E."/>
            <person name="Pelletier E."/>
            <person name="Niang G."/>
            <person name="Scheremetjew M."/>
            <person name="Finn R."/>
            <person name="Kale V."/>
            <person name="Holt S."/>
            <person name="Cochrane G."/>
            <person name="Meng A."/>
            <person name="Brown T."/>
            <person name="Cohen L."/>
        </authorList>
    </citation>
    <scope>NUCLEOTIDE SEQUENCE</scope>
    <source>
        <strain evidence="5">CCMP441</strain>
    </source>
</reference>
<keyword evidence="1 2" id="KW-0694">RNA-binding</keyword>
<feature type="compositionally biased region" description="Acidic residues" evidence="3">
    <location>
        <begin position="111"/>
        <end position="125"/>
    </location>
</feature>
<evidence type="ECO:0000256" key="2">
    <source>
        <dbReference type="PROSITE-ProRule" id="PRU00176"/>
    </source>
</evidence>
<organism evidence="5">
    <name type="scientific">Hemiselmis andersenii</name>
    <name type="common">Cryptophyte alga</name>
    <dbReference type="NCBI Taxonomy" id="464988"/>
    <lineage>
        <taxon>Eukaryota</taxon>
        <taxon>Cryptophyceae</taxon>
        <taxon>Cryptomonadales</taxon>
        <taxon>Hemiselmidaceae</taxon>
        <taxon>Hemiselmis</taxon>
    </lineage>
</organism>
<evidence type="ECO:0000256" key="3">
    <source>
        <dbReference type="SAM" id="MobiDB-lite"/>
    </source>
</evidence>
<dbReference type="GO" id="GO:0003723">
    <property type="term" value="F:RNA binding"/>
    <property type="evidence" value="ECO:0007669"/>
    <property type="project" value="UniProtKB-UniRule"/>
</dbReference>
<dbReference type="AlphaFoldDB" id="A0A6U4WY63"/>
<dbReference type="SUPFAM" id="SSF54928">
    <property type="entry name" value="RNA-binding domain, RBD"/>
    <property type="match status" value="1"/>
</dbReference>
<gene>
    <name evidence="5" type="ORF">HAND1043_LOCUS6706</name>
</gene>
<dbReference type="PROSITE" id="PS50102">
    <property type="entry name" value="RRM"/>
    <property type="match status" value="1"/>
</dbReference>
<evidence type="ECO:0000256" key="1">
    <source>
        <dbReference type="ARBA" id="ARBA00022884"/>
    </source>
</evidence>
<dbReference type="EMBL" id="HBFK01011156">
    <property type="protein sequence ID" value="CAD8740214.1"/>
    <property type="molecule type" value="Transcribed_RNA"/>
</dbReference>
<dbReference type="InterPro" id="IPR034168">
    <property type="entry name" value="PPIE_RRM"/>
</dbReference>
<dbReference type="PANTHER" id="PTHR48037">
    <property type="entry name" value="ATPASE E1"/>
    <property type="match status" value="1"/>
</dbReference>
<evidence type="ECO:0000259" key="4">
    <source>
        <dbReference type="PROSITE" id="PS50102"/>
    </source>
</evidence>
<dbReference type="PANTHER" id="PTHR48037:SF1">
    <property type="entry name" value="RRM DOMAIN-CONTAINING PROTEIN"/>
    <property type="match status" value="1"/>
</dbReference>
<proteinExistence type="predicted"/>
<dbReference type="SMART" id="SM00360">
    <property type="entry name" value="RRM"/>
    <property type="match status" value="1"/>
</dbReference>
<accession>A0A6U4WY63</accession>